<feature type="compositionally biased region" description="Basic and acidic residues" evidence="1">
    <location>
        <begin position="24"/>
        <end position="35"/>
    </location>
</feature>
<proteinExistence type="predicted"/>
<organism evidence="2 3">
    <name type="scientific">Tritrichomonas foetus</name>
    <dbReference type="NCBI Taxonomy" id="1144522"/>
    <lineage>
        <taxon>Eukaryota</taxon>
        <taxon>Metamonada</taxon>
        <taxon>Parabasalia</taxon>
        <taxon>Tritrichomonadida</taxon>
        <taxon>Tritrichomonadidae</taxon>
        <taxon>Tritrichomonas</taxon>
    </lineage>
</organism>
<dbReference type="GeneID" id="94842178"/>
<name>A0A1J4JV02_9EUKA</name>
<accession>A0A1J4JV02</accession>
<evidence type="ECO:0000313" key="3">
    <source>
        <dbReference type="Proteomes" id="UP000179807"/>
    </source>
</evidence>
<keyword evidence="3" id="KW-1185">Reference proteome</keyword>
<dbReference type="RefSeq" id="XP_068355408.1">
    <property type="nucleotide sequence ID" value="XM_068507474.1"/>
</dbReference>
<dbReference type="EMBL" id="MLAK01000873">
    <property type="protein sequence ID" value="OHT02272.1"/>
    <property type="molecule type" value="Genomic_DNA"/>
</dbReference>
<evidence type="ECO:0000313" key="2">
    <source>
        <dbReference type="EMBL" id="OHT02272.1"/>
    </source>
</evidence>
<reference evidence="2" key="1">
    <citation type="submission" date="2016-10" db="EMBL/GenBank/DDBJ databases">
        <authorList>
            <person name="Benchimol M."/>
            <person name="Almeida L.G."/>
            <person name="Vasconcelos A.T."/>
            <person name="Perreira-Neves A."/>
            <person name="Rosa I.A."/>
            <person name="Tasca T."/>
            <person name="Bogo M.R."/>
            <person name="de Souza W."/>
        </authorList>
    </citation>
    <scope>NUCLEOTIDE SEQUENCE [LARGE SCALE GENOMIC DNA]</scope>
    <source>
        <strain evidence="2">K</strain>
    </source>
</reference>
<feature type="region of interest" description="Disordered" evidence="1">
    <location>
        <begin position="24"/>
        <end position="61"/>
    </location>
</feature>
<dbReference type="VEuPathDB" id="TrichDB:TRFO_30636"/>
<sequence>MGQPEKKKMADVITDLISNIDFSKFKKDSGDKENDLGDVPADVDFSKPEGEENKEAAPASE</sequence>
<comment type="caution">
    <text evidence="2">The sequence shown here is derived from an EMBL/GenBank/DDBJ whole genome shotgun (WGS) entry which is preliminary data.</text>
</comment>
<evidence type="ECO:0000256" key="1">
    <source>
        <dbReference type="SAM" id="MobiDB-lite"/>
    </source>
</evidence>
<feature type="compositionally biased region" description="Basic and acidic residues" evidence="1">
    <location>
        <begin position="44"/>
        <end position="55"/>
    </location>
</feature>
<dbReference type="Proteomes" id="UP000179807">
    <property type="component" value="Unassembled WGS sequence"/>
</dbReference>
<protein>
    <submittedName>
        <fullName evidence="2">Uncharacterized protein</fullName>
    </submittedName>
</protein>
<dbReference type="AlphaFoldDB" id="A0A1J4JV02"/>
<gene>
    <name evidence="2" type="ORF">TRFO_30636</name>
</gene>